<dbReference type="InterPro" id="IPR052565">
    <property type="entry name" value="Glutaredoxin-like_YDR286C"/>
</dbReference>
<proteinExistence type="inferred from homology"/>
<keyword evidence="1" id="KW-0813">Transport</keyword>
<dbReference type="Proteomes" id="UP000693970">
    <property type="component" value="Unassembled WGS sequence"/>
</dbReference>
<sequence>MTSVLLRPCFGFGVGMTSTRRRKQNLLQSRHSLLRLLASVTGPVYTDNDPESPTVTLYTKEGCTLCDKAKDVLFALKDQHPHSLQQVDITDREHREWWDRYKYDIPVLHINDMYWTKHRLTTDDVTKALMQAKDGMFQPQSGQPNAAAMERNKE</sequence>
<evidence type="ECO:0000256" key="1">
    <source>
        <dbReference type="RuleBase" id="RU363082"/>
    </source>
</evidence>
<dbReference type="EMBL" id="JAGRRH010000019">
    <property type="protein sequence ID" value="KAG7348860.1"/>
    <property type="molecule type" value="Genomic_DNA"/>
</dbReference>
<reference evidence="2" key="1">
    <citation type="journal article" date="2021" name="Sci. Rep.">
        <title>Diploid genomic architecture of Nitzschia inconspicua, an elite biomass production diatom.</title>
        <authorList>
            <person name="Oliver A."/>
            <person name="Podell S."/>
            <person name="Pinowska A."/>
            <person name="Traller J.C."/>
            <person name="Smith S.R."/>
            <person name="McClure R."/>
            <person name="Beliaev A."/>
            <person name="Bohutskyi P."/>
            <person name="Hill E.A."/>
            <person name="Rabines A."/>
            <person name="Zheng H."/>
            <person name="Allen L.Z."/>
            <person name="Kuo A."/>
            <person name="Grigoriev I.V."/>
            <person name="Allen A.E."/>
            <person name="Hazlebeck D."/>
            <person name="Allen E.E."/>
        </authorList>
    </citation>
    <scope>NUCLEOTIDE SEQUENCE</scope>
    <source>
        <strain evidence="2">Hildebrandi</strain>
    </source>
</reference>
<dbReference type="InterPro" id="IPR008554">
    <property type="entry name" value="Glutaredoxin-like"/>
</dbReference>
<dbReference type="OrthoDB" id="429967at2759"/>
<comment type="caution">
    <text evidence="2">The sequence shown here is derived from an EMBL/GenBank/DDBJ whole genome shotgun (WGS) entry which is preliminary data.</text>
</comment>
<keyword evidence="3" id="KW-1185">Reference proteome</keyword>
<gene>
    <name evidence="2" type="ORF">IV203_011457</name>
</gene>
<dbReference type="PANTHER" id="PTHR33558">
    <property type="entry name" value="GLUTAREDOXIN-LIKE PROTEIN C5ORF63 HOMOLOG"/>
    <property type="match status" value="1"/>
</dbReference>
<dbReference type="PANTHER" id="PTHR33558:SF1">
    <property type="entry name" value="GLUTAREDOXIN-LIKE PROTEIN C5ORF63 HOMOLOG"/>
    <property type="match status" value="1"/>
</dbReference>
<accession>A0A9K3KS51</accession>
<comment type="similarity">
    <text evidence="1">Belongs to the glutaredoxin family.</text>
</comment>
<dbReference type="PROSITE" id="PS51354">
    <property type="entry name" value="GLUTAREDOXIN_2"/>
    <property type="match status" value="1"/>
</dbReference>
<dbReference type="AlphaFoldDB" id="A0A9K3KS51"/>
<reference evidence="2" key="2">
    <citation type="submission" date="2021-04" db="EMBL/GenBank/DDBJ databases">
        <authorList>
            <person name="Podell S."/>
        </authorList>
    </citation>
    <scope>NUCLEOTIDE SEQUENCE</scope>
    <source>
        <strain evidence="2">Hildebrandi</strain>
    </source>
</reference>
<dbReference type="Pfam" id="PF05768">
    <property type="entry name" value="Glrx-like"/>
    <property type="match status" value="1"/>
</dbReference>
<evidence type="ECO:0000313" key="2">
    <source>
        <dbReference type="EMBL" id="KAG7348860.1"/>
    </source>
</evidence>
<keyword evidence="1" id="KW-0249">Electron transport</keyword>
<organism evidence="2 3">
    <name type="scientific">Nitzschia inconspicua</name>
    <dbReference type="NCBI Taxonomy" id="303405"/>
    <lineage>
        <taxon>Eukaryota</taxon>
        <taxon>Sar</taxon>
        <taxon>Stramenopiles</taxon>
        <taxon>Ochrophyta</taxon>
        <taxon>Bacillariophyta</taxon>
        <taxon>Bacillariophyceae</taxon>
        <taxon>Bacillariophycidae</taxon>
        <taxon>Bacillariales</taxon>
        <taxon>Bacillariaceae</taxon>
        <taxon>Nitzschia</taxon>
    </lineage>
</organism>
<protein>
    <recommendedName>
        <fullName evidence="1">Glutaredoxin-like protein</fullName>
    </recommendedName>
</protein>
<name>A0A9K3KS51_9STRA</name>
<evidence type="ECO:0000313" key="3">
    <source>
        <dbReference type="Proteomes" id="UP000693970"/>
    </source>
</evidence>